<sequence length="409" mass="46833">MPIKELFDLVSILAPVIHAGYPYVRDGVQRFCYTNRQDRILEFLGNLGATTDQQIRRLVDDWDRQQNSPLDERTREQLCATLINLSHGAKFLTTQGTLRSSLVRSEKMIDLLLSHIETQFKKGDQIAPGHDWYVERFLGMGSFGEVWMGINQGYPESRAFKFFTQEDGKDWLLREQSNLWKIKQKLNDHPNVIQYLDVVTNCTYPFLALEYAGGGSLEDWILEDSENRVDLLVSDAVRGLIDGIAEAHRWDICHRDLKPANIILTKAQSHPQIKITDFGLAKDFNERQQSNAGETISIGTPLYLPPEASTPGREVDGFRADVFAIGVIWYQLLTNSLERPPYDFASRLRDHAADSHTIRVLTRCLASPEHRYANAMQLREDLSEIIPFRVDIPDGVIDVQHVFREYLSE</sequence>
<keyword evidence="6" id="KW-1185">Reference proteome</keyword>
<evidence type="ECO:0000256" key="3">
    <source>
        <dbReference type="PROSITE-ProRule" id="PRU10141"/>
    </source>
</evidence>
<feature type="domain" description="Protein kinase" evidence="4">
    <location>
        <begin position="132"/>
        <end position="409"/>
    </location>
</feature>
<dbReference type="EC" id="2.7.11.1" evidence="5"/>
<dbReference type="PANTHER" id="PTHR44167">
    <property type="entry name" value="OVARIAN-SPECIFIC SERINE/THREONINE-PROTEIN KINASE LOK-RELATED"/>
    <property type="match status" value="1"/>
</dbReference>
<organism evidence="5 6">
    <name type="scientific">Thalassoglobus neptunius</name>
    <dbReference type="NCBI Taxonomy" id="1938619"/>
    <lineage>
        <taxon>Bacteria</taxon>
        <taxon>Pseudomonadati</taxon>
        <taxon>Planctomycetota</taxon>
        <taxon>Planctomycetia</taxon>
        <taxon>Planctomycetales</taxon>
        <taxon>Planctomycetaceae</taxon>
        <taxon>Thalassoglobus</taxon>
    </lineage>
</organism>
<dbReference type="Pfam" id="PF00069">
    <property type="entry name" value="Pkinase"/>
    <property type="match status" value="1"/>
</dbReference>
<dbReference type="InterPro" id="IPR008271">
    <property type="entry name" value="Ser/Thr_kinase_AS"/>
</dbReference>
<name>A0A5C5VQ45_9PLAN</name>
<dbReference type="GO" id="GO:0005524">
    <property type="term" value="F:ATP binding"/>
    <property type="evidence" value="ECO:0007669"/>
    <property type="project" value="UniProtKB-UniRule"/>
</dbReference>
<evidence type="ECO:0000256" key="1">
    <source>
        <dbReference type="ARBA" id="ARBA00022741"/>
    </source>
</evidence>
<dbReference type="GO" id="GO:0004674">
    <property type="term" value="F:protein serine/threonine kinase activity"/>
    <property type="evidence" value="ECO:0007669"/>
    <property type="project" value="UniProtKB-EC"/>
</dbReference>
<dbReference type="InterPro" id="IPR011009">
    <property type="entry name" value="Kinase-like_dom_sf"/>
</dbReference>
<accession>A0A5C5VQ45</accession>
<keyword evidence="5" id="KW-0418">Kinase</keyword>
<dbReference type="AlphaFoldDB" id="A0A5C5VQ45"/>
<keyword evidence="1 3" id="KW-0547">Nucleotide-binding</keyword>
<evidence type="ECO:0000313" key="6">
    <source>
        <dbReference type="Proteomes" id="UP000317243"/>
    </source>
</evidence>
<dbReference type="PROSITE" id="PS00107">
    <property type="entry name" value="PROTEIN_KINASE_ATP"/>
    <property type="match status" value="1"/>
</dbReference>
<dbReference type="CDD" id="cd14014">
    <property type="entry name" value="STKc_PknB_like"/>
    <property type="match status" value="1"/>
</dbReference>
<dbReference type="OrthoDB" id="266779at2"/>
<proteinExistence type="predicted"/>
<dbReference type="EMBL" id="SIHI01000057">
    <property type="protein sequence ID" value="TWT40055.1"/>
    <property type="molecule type" value="Genomic_DNA"/>
</dbReference>
<feature type="binding site" evidence="3">
    <location>
        <position position="161"/>
    </location>
    <ligand>
        <name>ATP</name>
        <dbReference type="ChEBI" id="CHEBI:30616"/>
    </ligand>
</feature>
<dbReference type="Proteomes" id="UP000317243">
    <property type="component" value="Unassembled WGS sequence"/>
</dbReference>
<evidence type="ECO:0000256" key="2">
    <source>
        <dbReference type="ARBA" id="ARBA00022840"/>
    </source>
</evidence>
<comment type="caution">
    <text evidence="5">The sequence shown here is derived from an EMBL/GenBank/DDBJ whole genome shotgun (WGS) entry which is preliminary data.</text>
</comment>
<dbReference type="PANTHER" id="PTHR44167:SF30">
    <property type="entry name" value="PHOSPHORYLASE KINASE"/>
    <property type="match status" value="1"/>
</dbReference>
<keyword evidence="2 3" id="KW-0067">ATP-binding</keyword>
<dbReference type="PROSITE" id="PS00108">
    <property type="entry name" value="PROTEIN_KINASE_ST"/>
    <property type="match status" value="1"/>
</dbReference>
<dbReference type="PROSITE" id="PS50011">
    <property type="entry name" value="PROTEIN_KINASE_DOM"/>
    <property type="match status" value="1"/>
</dbReference>
<dbReference type="InterPro" id="IPR017441">
    <property type="entry name" value="Protein_kinase_ATP_BS"/>
</dbReference>
<reference evidence="5 6" key="1">
    <citation type="submission" date="2019-02" db="EMBL/GenBank/DDBJ databases">
        <title>Deep-cultivation of Planctomycetes and their phenomic and genomic characterization uncovers novel biology.</title>
        <authorList>
            <person name="Wiegand S."/>
            <person name="Jogler M."/>
            <person name="Boedeker C."/>
            <person name="Pinto D."/>
            <person name="Vollmers J."/>
            <person name="Rivas-Marin E."/>
            <person name="Kohn T."/>
            <person name="Peeters S.H."/>
            <person name="Heuer A."/>
            <person name="Rast P."/>
            <person name="Oberbeckmann S."/>
            <person name="Bunk B."/>
            <person name="Jeske O."/>
            <person name="Meyerdierks A."/>
            <person name="Storesund J.E."/>
            <person name="Kallscheuer N."/>
            <person name="Luecker S."/>
            <person name="Lage O.M."/>
            <person name="Pohl T."/>
            <person name="Merkel B.J."/>
            <person name="Hornburger P."/>
            <person name="Mueller R.-W."/>
            <person name="Bruemmer F."/>
            <person name="Labrenz M."/>
            <person name="Spormann A.M."/>
            <person name="Op Den Camp H."/>
            <person name="Overmann J."/>
            <person name="Amann R."/>
            <person name="Jetten M.S.M."/>
            <person name="Mascher T."/>
            <person name="Medema M.H."/>
            <person name="Devos D.P."/>
            <person name="Kaster A.-K."/>
            <person name="Ovreas L."/>
            <person name="Rohde M."/>
            <person name="Galperin M.Y."/>
            <person name="Jogler C."/>
        </authorList>
    </citation>
    <scope>NUCLEOTIDE SEQUENCE [LARGE SCALE GENOMIC DNA]</scope>
    <source>
        <strain evidence="5 6">KOR42</strain>
    </source>
</reference>
<dbReference type="SUPFAM" id="SSF56112">
    <property type="entry name" value="Protein kinase-like (PK-like)"/>
    <property type="match status" value="1"/>
</dbReference>
<evidence type="ECO:0000259" key="4">
    <source>
        <dbReference type="PROSITE" id="PS50011"/>
    </source>
</evidence>
<evidence type="ECO:0000313" key="5">
    <source>
        <dbReference type="EMBL" id="TWT40055.1"/>
    </source>
</evidence>
<dbReference type="RefSeq" id="WP_146512317.1">
    <property type="nucleotide sequence ID" value="NZ_SIHI01000057.1"/>
</dbReference>
<protein>
    <submittedName>
        <fullName evidence="5">Serine/threonine-protein kinase Pkn1</fullName>
        <ecNumber evidence="5">2.7.11.1</ecNumber>
    </submittedName>
</protein>
<dbReference type="Gene3D" id="1.10.510.10">
    <property type="entry name" value="Transferase(Phosphotransferase) domain 1"/>
    <property type="match status" value="1"/>
</dbReference>
<keyword evidence="5" id="KW-0808">Transferase</keyword>
<dbReference type="InterPro" id="IPR000719">
    <property type="entry name" value="Prot_kinase_dom"/>
</dbReference>
<dbReference type="SMART" id="SM00220">
    <property type="entry name" value="S_TKc"/>
    <property type="match status" value="1"/>
</dbReference>
<gene>
    <name evidence="5" type="primary">pkn1_6</name>
    <name evidence="5" type="ORF">KOR42_50220</name>
</gene>